<reference evidence="1 2" key="1">
    <citation type="journal article" date="2023" name="Sci. Data">
        <title>Genome assembly of the Korean intertidal mud-creeper Batillaria attramentaria.</title>
        <authorList>
            <person name="Patra A.K."/>
            <person name="Ho P.T."/>
            <person name="Jun S."/>
            <person name="Lee S.J."/>
            <person name="Kim Y."/>
            <person name="Won Y.J."/>
        </authorList>
    </citation>
    <scope>NUCLEOTIDE SEQUENCE [LARGE SCALE GENOMIC DNA]</scope>
    <source>
        <strain evidence="1">Wonlab-2016</strain>
    </source>
</reference>
<evidence type="ECO:0000313" key="1">
    <source>
        <dbReference type="EMBL" id="KAK7504271.1"/>
    </source>
</evidence>
<proteinExistence type="predicted"/>
<dbReference type="EMBL" id="JACVVK020000016">
    <property type="protein sequence ID" value="KAK7504271.1"/>
    <property type="molecule type" value="Genomic_DNA"/>
</dbReference>
<organism evidence="1 2">
    <name type="scientific">Batillaria attramentaria</name>
    <dbReference type="NCBI Taxonomy" id="370345"/>
    <lineage>
        <taxon>Eukaryota</taxon>
        <taxon>Metazoa</taxon>
        <taxon>Spiralia</taxon>
        <taxon>Lophotrochozoa</taxon>
        <taxon>Mollusca</taxon>
        <taxon>Gastropoda</taxon>
        <taxon>Caenogastropoda</taxon>
        <taxon>Sorbeoconcha</taxon>
        <taxon>Cerithioidea</taxon>
        <taxon>Batillariidae</taxon>
        <taxon>Batillaria</taxon>
    </lineage>
</organism>
<name>A0ABD0LYM1_9CAEN</name>
<comment type="caution">
    <text evidence="1">The sequence shown here is derived from an EMBL/GenBank/DDBJ whole genome shotgun (WGS) entry which is preliminary data.</text>
</comment>
<protein>
    <submittedName>
        <fullName evidence="1">Uncharacterized protein</fullName>
    </submittedName>
</protein>
<gene>
    <name evidence="1" type="ORF">BaRGS_00004575</name>
</gene>
<dbReference type="Proteomes" id="UP001519460">
    <property type="component" value="Unassembled WGS sequence"/>
</dbReference>
<accession>A0ABD0LYM1</accession>
<evidence type="ECO:0000313" key="2">
    <source>
        <dbReference type="Proteomes" id="UP001519460"/>
    </source>
</evidence>
<keyword evidence="2" id="KW-1185">Reference proteome</keyword>
<sequence>MVFPADFGRFSLSTEFSDNKAVWGFQLSKQAGLPIWKERFDKHILPRLRQTISKMTAIIYSMQIGVCVLPSIKSFSSIITAIGSFCSWSDGLIFSVGTPAHKVL</sequence>
<dbReference type="AlphaFoldDB" id="A0ABD0LYM1"/>